<dbReference type="PANTHER" id="PTHR40083">
    <property type="entry name" value="UPF0122 PROTEIN CBO2450/CLC_2298"/>
    <property type="match status" value="1"/>
</dbReference>
<dbReference type="SUPFAM" id="SSF88659">
    <property type="entry name" value="Sigma3 and sigma4 domains of RNA polymerase sigma factors"/>
    <property type="match status" value="1"/>
</dbReference>
<comment type="similarity">
    <text evidence="1 3">Belongs to the UPF0122 family.</text>
</comment>
<evidence type="ECO:0000256" key="3">
    <source>
        <dbReference type="HAMAP-Rule" id="MF_00245"/>
    </source>
</evidence>
<gene>
    <name evidence="4" type="ORF">DCMF_07275</name>
</gene>
<dbReference type="InterPro" id="IPR013324">
    <property type="entry name" value="RNA_pol_sigma_r3/r4-like"/>
</dbReference>
<sequence>MIEKLARMAMLYDFYGKLLTVKQQEIMELFYGDDLSLSEIAQEYGISRQAVYDLLKRTEKILEDYEAKLGLVAKFKEQQQRIACIGELTALAQQTANLNYLEKISEIIQELKDLERK</sequence>
<organism evidence="4 5">
    <name type="scientific">Formimonas warabiya</name>
    <dbReference type="NCBI Taxonomy" id="1761012"/>
    <lineage>
        <taxon>Bacteria</taxon>
        <taxon>Bacillati</taxon>
        <taxon>Bacillota</taxon>
        <taxon>Clostridia</taxon>
        <taxon>Eubacteriales</taxon>
        <taxon>Peptococcaceae</taxon>
        <taxon>Candidatus Formimonas</taxon>
    </lineage>
</organism>
<dbReference type="KEGG" id="fwa:DCMF_07275"/>
<protein>
    <recommendedName>
        <fullName evidence="3">UPF0122 protein DCMF_07275</fullName>
    </recommendedName>
</protein>
<dbReference type="InterPro" id="IPR054831">
    <property type="entry name" value="UPF0122_fam_protein"/>
</dbReference>
<dbReference type="Gene3D" id="1.10.10.10">
    <property type="entry name" value="Winged helix-like DNA-binding domain superfamily/Winged helix DNA-binding domain"/>
    <property type="match status" value="1"/>
</dbReference>
<dbReference type="EMBL" id="CP017634">
    <property type="protein sequence ID" value="ATW28427.1"/>
    <property type="molecule type" value="Genomic_DNA"/>
</dbReference>
<dbReference type="PANTHER" id="PTHR40083:SF1">
    <property type="entry name" value="UPF0122 PROTEIN YLXM"/>
    <property type="match status" value="1"/>
</dbReference>
<accession>A0A3G1L186</accession>
<dbReference type="Proteomes" id="UP000323521">
    <property type="component" value="Chromosome"/>
</dbReference>
<proteinExistence type="inferred from homology"/>
<evidence type="ECO:0000256" key="2">
    <source>
        <dbReference type="ARBA" id="ARBA00024764"/>
    </source>
</evidence>
<dbReference type="AlphaFoldDB" id="A0A3G1L186"/>
<evidence type="ECO:0000313" key="4">
    <source>
        <dbReference type="EMBL" id="ATW28427.1"/>
    </source>
</evidence>
<keyword evidence="5" id="KW-1185">Reference proteome</keyword>
<dbReference type="InterPro" id="IPR007394">
    <property type="entry name" value="UPF0122"/>
</dbReference>
<evidence type="ECO:0000256" key="1">
    <source>
        <dbReference type="ARBA" id="ARBA00008720"/>
    </source>
</evidence>
<name>A0A3G1L186_FORW1</name>
<dbReference type="HAMAP" id="MF_00245">
    <property type="entry name" value="UPF0122"/>
    <property type="match status" value="1"/>
</dbReference>
<dbReference type="Pfam" id="PF04297">
    <property type="entry name" value="UPF0122"/>
    <property type="match status" value="1"/>
</dbReference>
<dbReference type="RefSeq" id="WP_236860211.1">
    <property type="nucleotide sequence ID" value="NZ_CP017634.1"/>
</dbReference>
<comment type="function">
    <text evidence="2 3">Might take part in the signal recognition particle (SRP) pathway. This is inferred from the conservation of its genetic proximity to ftsY/ffh. May be a regulatory protein.</text>
</comment>
<dbReference type="NCBIfam" id="NF045758">
    <property type="entry name" value="YlxM"/>
    <property type="match status" value="1"/>
</dbReference>
<evidence type="ECO:0000313" key="5">
    <source>
        <dbReference type="Proteomes" id="UP000323521"/>
    </source>
</evidence>
<reference evidence="4 5" key="1">
    <citation type="submission" date="2016-10" db="EMBL/GenBank/DDBJ databases">
        <title>Complete Genome Sequence of Peptococcaceae strain DCMF.</title>
        <authorList>
            <person name="Edwards R.J."/>
            <person name="Holland S.I."/>
            <person name="Deshpande N.P."/>
            <person name="Wong Y.K."/>
            <person name="Ertan H."/>
            <person name="Manefield M."/>
            <person name="Russell T.L."/>
            <person name="Lee M.J."/>
        </authorList>
    </citation>
    <scope>NUCLEOTIDE SEQUENCE [LARGE SCALE GENOMIC DNA]</scope>
    <source>
        <strain evidence="4 5">DCMF</strain>
    </source>
</reference>
<dbReference type="InterPro" id="IPR036388">
    <property type="entry name" value="WH-like_DNA-bd_sf"/>
</dbReference>